<evidence type="ECO:0000256" key="1">
    <source>
        <dbReference type="SAM" id="MobiDB-lite"/>
    </source>
</evidence>
<feature type="compositionally biased region" description="Polar residues" evidence="1">
    <location>
        <begin position="79"/>
        <end position="93"/>
    </location>
</feature>
<dbReference type="EMBL" id="BLXT01003028">
    <property type="protein sequence ID" value="GFO00100.1"/>
    <property type="molecule type" value="Genomic_DNA"/>
</dbReference>
<dbReference type="AlphaFoldDB" id="A0AAV3ZW46"/>
<dbReference type="Proteomes" id="UP000735302">
    <property type="component" value="Unassembled WGS sequence"/>
</dbReference>
<keyword evidence="2" id="KW-0812">Transmembrane</keyword>
<feature type="domain" description="Peptidase M13 N-terminal" evidence="3">
    <location>
        <begin position="129"/>
        <end position="269"/>
    </location>
</feature>
<name>A0AAV3ZW46_9GAST</name>
<accession>A0AAV3ZW46</accession>
<dbReference type="PANTHER" id="PTHR11733">
    <property type="entry name" value="ZINC METALLOPROTEASE FAMILY M13 NEPRILYSIN-RELATED"/>
    <property type="match status" value="1"/>
</dbReference>
<reference evidence="4 5" key="1">
    <citation type="journal article" date="2021" name="Elife">
        <title>Chloroplast acquisition without the gene transfer in kleptoplastic sea slugs, Plakobranchus ocellatus.</title>
        <authorList>
            <person name="Maeda T."/>
            <person name="Takahashi S."/>
            <person name="Yoshida T."/>
            <person name="Shimamura S."/>
            <person name="Takaki Y."/>
            <person name="Nagai Y."/>
            <person name="Toyoda A."/>
            <person name="Suzuki Y."/>
            <person name="Arimoto A."/>
            <person name="Ishii H."/>
            <person name="Satoh N."/>
            <person name="Nishiyama T."/>
            <person name="Hasebe M."/>
            <person name="Maruyama T."/>
            <person name="Minagawa J."/>
            <person name="Obokata J."/>
            <person name="Shigenobu S."/>
        </authorList>
    </citation>
    <scope>NUCLEOTIDE SEQUENCE [LARGE SCALE GENOMIC DNA]</scope>
</reference>
<comment type="caution">
    <text evidence="4">The sequence shown here is derived from an EMBL/GenBank/DDBJ whole genome shotgun (WGS) entry which is preliminary data.</text>
</comment>
<dbReference type="InterPro" id="IPR000718">
    <property type="entry name" value="Peptidase_M13"/>
</dbReference>
<organism evidence="4 5">
    <name type="scientific">Plakobranchus ocellatus</name>
    <dbReference type="NCBI Taxonomy" id="259542"/>
    <lineage>
        <taxon>Eukaryota</taxon>
        <taxon>Metazoa</taxon>
        <taxon>Spiralia</taxon>
        <taxon>Lophotrochozoa</taxon>
        <taxon>Mollusca</taxon>
        <taxon>Gastropoda</taxon>
        <taxon>Heterobranchia</taxon>
        <taxon>Euthyneura</taxon>
        <taxon>Panpulmonata</taxon>
        <taxon>Sacoglossa</taxon>
        <taxon>Placobranchoidea</taxon>
        <taxon>Plakobranchidae</taxon>
        <taxon>Plakobranchus</taxon>
    </lineage>
</organism>
<dbReference type="InterPro" id="IPR008753">
    <property type="entry name" value="Peptidase_M13_N"/>
</dbReference>
<protein>
    <submittedName>
        <fullName evidence="4">Endothelin-converting enzyme 1</fullName>
    </submittedName>
</protein>
<dbReference type="GO" id="GO:0016485">
    <property type="term" value="P:protein processing"/>
    <property type="evidence" value="ECO:0007669"/>
    <property type="project" value="TreeGrafter"/>
</dbReference>
<evidence type="ECO:0000256" key="2">
    <source>
        <dbReference type="SAM" id="Phobius"/>
    </source>
</evidence>
<feature type="region of interest" description="Disordered" evidence="1">
    <location>
        <begin position="79"/>
        <end position="102"/>
    </location>
</feature>
<evidence type="ECO:0000259" key="3">
    <source>
        <dbReference type="Pfam" id="PF05649"/>
    </source>
</evidence>
<keyword evidence="2" id="KW-0472">Membrane</keyword>
<keyword evidence="2" id="KW-1133">Transmembrane helix</keyword>
<evidence type="ECO:0000313" key="5">
    <source>
        <dbReference type="Proteomes" id="UP000735302"/>
    </source>
</evidence>
<evidence type="ECO:0000313" key="4">
    <source>
        <dbReference type="EMBL" id="GFO00100.1"/>
    </source>
</evidence>
<dbReference type="Gene3D" id="3.40.390.10">
    <property type="entry name" value="Collagenase (Catalytic Domain)"/>
    <property type="match status" value="1"/>
</dbReference>
<keyword evidence="5" id="KW-1185">Reference proteome</keyword>
<dbReference type="PANTHER" id="PTHR11733:SF133">
    <property type="entry name" value="PHOSPHATE-REGULATING NEUTRAL ENDOPEPTIDASE PHEX"/>
    <property type="match status" value="1"/>
</dbReference>
<dbReference type="GO" id="GO:0005886">
    <property type="term" value="C:plasma membrane"/>
    <property type="evidence" value="ECO:0007669"/>
    <property type="project" value="TreeGrafter"/>
</dbReference>
<dbReference type="SUPFAM" id="SSF55486">
    <property type="entry name" value="Metalloproteases ('zincins'), catalytic domain"/>
    <property type="match status" value="1"/>
</dbReference>
<gene>
    <name evidence="4" type="ORF">PoB_002660500</name>
</gene>
<feature type="region of interest" description="Disordered" evidence="1">
    <location>
        <begin position="1"/>
        <end position="20"/>
    </location>
</feature>
<dbReference type="InterPro" id="IPR024079">
    <property type="entry name" value="MetalloPept_cat_dom_sf"/>
</dbReference>
<proteinExistence type="predicted"/>
<sequence length="276" mass="30772">MTGADSYKEFDNTSIVSSSPTQDTVKIGSVRLRKRDVLLGGIALIALLMVLILAIVLAVQVGNNDDDDDKKGAVNAAQTIKTNKSDSDQSTPATLPPDAKGLQMDLCTSPPCLKAAHYQKSNMDANFAPCEDFYSYACGSYDDNNPQNYMLTDVTPAGKIQLDNIVRLLDLISFPVDRDSLHSYERKLKHFMSSCTNHFDKMDLRGRPLIDQVLSKVGPVYFLHDDFDAANVDLHAQLKKTHVEFWTAAFFTVNVVTDQENWNKRIVEVHHDMART</sequence>
<feature type="compositionally biased region" description="Basic and acidic residues" evidence="1">
    <location>
        <begin position="1"/>
        <end position="11"/>
    </location>
</feature>
<dbReference type="Pfam" id="PF05649">
    <property type="entry name" value="Peptidase_M13_N"/>
    <property type="match status" value="1"/>
</dbReference>
<dbReference type="PROSITE" id="PS51885">
    <property type="entry name" value="NEPRILYSIN"/>
    <property type="match status" value="1"/>
</dbReference>
<feature type="transmembrane region" description="Helical" evidence="2">
    <location>
        <begin position="37"/>
        <end position="59"/>
    </location>
</feature>
<dbReference type="GO" id="GO:0004222">
    <property type="term" value="F:metalloendopeptidase activity"/>
    <property type="evidence" value="ECO:0007669"/>
    <property type="project" value="InterPro"/>
</dbReference>